<accession>A0A368Y127</accession>
<dbReference type="RefSeq" id="WP_170168125.1">
    <property type="nucleotide sequence ID" value="NZ_QPJK01000002.1"/>
</dbReference>
<dbReference type="InterPro" id="IPR041698">
    <property type="entry name" value="Methyltransf_25"/>
</dbReference>
<dbReference type="Pfam" id="PF13649">
    <property type="entry name" value="Methyltransf_25"/>
    <property type="match status" value="1"/>
</dbReference>
<dbReference type="AlphaFoldDB" id="A0A368Y127"/>
<dbReference type="PANTHER" id="PTHR43464:SF3">
    <property type="entry name" value="SAM-DEPENDENT METHYLTRANSFERASE"/>
    <property type="match status" value="1"/>
</dbReference>
<dbReference type="PANTHER" id="PTHR43464">
    <property type="entry name" value="METHYLTRANSFERASE"/>
    <property type="match status" value="1"/>
</dbReference>
<sequence length="228" mass="25671">MINRIIAAFQRPEDGWDPIRPQYAAAYAREHGEEADETLVDALEAWIGGFAGKHVLDLGSGPGQYAVAFARRGALVTCHDISRSYLQIAREKAQASCVADRMRFSIGYMDDALCLAPGPWDLVFNRVCWYYAFDDRSFAELIYRLIAPGGYGYIDTHNASFRREDLSLSSAVRTWMNSHLGLKIGHPHPPRGRIEQLLKRHPFKRLDADYSSPGNDRIRLEKPEGAST</sequence>
<dbReference type="InterPro" id="IPR029063">
    <property type="entry name" value="SAM-dependent_MTases_sf"/>
</dbReference>
<feature type="region of interest" description="Disordered" evidence="1">
    <location>
        <begin position="207"/>
        <end position="228"/>
    </location>
</feature>
<feature type="domain" description="Methyltransferase" evidence="2">
    <location>
        <begin position="55"/>
        <end position="150"/>
    </location>
</feature>
<name>A0A368Y127_9BURK</name>
<keyword evidence="3" id="KW-0489">Methyltransferase</keyword>
<organism evidence="3 4">
    <name type="scientific">Pseudorhodoferax soli</name>
    <dbReference type="NCBI Taxonomy" id="545864"/>
    <lineage>
        <taxon>Bacteria</taxon>
        <taxon>Pseudomonadati</taxon>
        <taxon>Pseudomonadota</taxon>
        <taxon>Betaproteobacteria</taxon>
        <taxon>Burkholderiales</taxon>
        <taxon>Comamonadaceae</taxon>
    </lineage>
</organism>
<proteinExistence type="predicted"/>
<dbReference type="GO" id="GO:0032259">
    <property type="term" value="P:methylation"/>
    <property type="evidence" value="ECO:0007669"/>
    <property type="project" value="UniProtKB-KW"/>
</dbReference>
<keyword evidence="3" id="KW-0808">Transferase</keyword>
<dbReference type="CDD" id="cd02440">
    <property type="entry name" value="AdoMet_MTases"/>
    <property type="match status" value="1"/>
</dbReference>
<evidence type="ECO:0000313" key="3">
    <source>
        <dbReference type="EMBL" id="RCW73912.1"/>
    </source>
</evidence>
<evidence type="ECO:0000313" key="4">
    <source>
        <dbReference type="Proteomes" id="UP000252884"/>
    </source>
</evidence>
<evidence type="ECO:0000259" key="2">
    <source>
        <dbReference type="Pfam" id="PF13649"/>
    </source>
</evidence>
<dbReference type="GO" id="GO:0008168">
    <property type="term" value="F:methyltransferase activity"/>
    <property type="evidence" value="ECO:0007669"/>
    <property type="project" value="UniProtKB-KW"/>
</dbReference>
<evidence type="ECO:0000256" key="1">
    <source>
        <dbReference type="SAM" id="MobiDB-lite"/>
    </source>
</evidence>
<comment type="caution">
    <text evidence="3">The sequence shown here is derived from an EMBL/GenBank/DDBJ whole genome shotgun (WGS) entry which is preliminary data.</text>
</comment>
<dbReference type="Gene3D" id="3.40.50.150">
    <property type="entry name" value="Vaccinia Virus protein VP39"/>
    <property type="match status" value="1"/>
</dbReference>
<dbReference type="EMBL" id="QPJK01000002">
    <property type="protein sequence ID" value="RCW73912.1"/>
    <property type="molecule type" value="Genomic_DNA"/>
</dbReference>
<gene>
    <name evidence="3" type="ORF">DES41_102229</name>
</gene>
<reference evidence="3 4" key="1">
    <citation type="submission" date="2018-07" db="EMBL/GenBank/DDBJ databases">
        <title>Genomic Encyclopedia of Type Strains, Phase IV (KMG-IV): sequencing the most valuable type-strain genomes for metagenomic binning, comparative biology and taxonomic classification.</title>
        <authorList>
            <person name="Goeker M."/>
        </authorList>
    </citation>
    <scope>NUCLEOTIDE SEQUENCE [LARGE SCALE GENOMIC DNA]</scope>
    <source>
        <strain evidence="3 4">DSM 21634</strain>
    </source>
</reference>
<protein>
    <submittedName>
        <fullName evidence="3">Methyltransferase family protein</fullName>
    </submittedName>
</protein>
<feature type="compositionally biased region" description="Basic and acidic residues" evidence="1">
    <location>
        <begin position="216"/>
        <end position="228"/>
    </location>
</feature>
<keyword evidence="4" id="KW-1185">Reference proteome</keyword>
<dbReference type="Proteomes" id="UP000252884">
    <property type="component" value="Unassembled WGS sequence"/>
</dbReference>
<dbReference type="SUPFAM" id="SSF53335">
    <property type="entry name" value="S-adenosyl-L-methionine-dependent methyltransferases"/>
    <property type="match status" value="1"/>
</dbReference>